<dbReference type="SUPFAM" id="SSF55961">
    <property type="entry name" value="Bet v1-like"/>
    <property type="match status" value="1"/>
</dbReference>
<name>A0A2I2KWP8_9ACTN</name>
<sequence length="278" mass="31191">MTMLETAPLSDPYPNKCYLPFILYPPGMHRVTGGVEWLEGHVDLQRAGSDFVLYLGVPFCRTRCKSCPYFASLLSENDTRGREERYVDALIADLRHWARYRRFGTGLVRTIFIGGGTGSILKTANLRRLVDAVYSSFQVADDAEFTLEGNARDFDEEKIDYVVRSQINRLSLGVQSFQPEILGVIGSPHAAQDSARVIREFQARGFTPHDIWAVWVDVNAWRTWDDGIESSRLNGRFTVGSTIGLTRRGGDPVEGAHPRVPPTGPGRRRTCARMTVHT</sequence>
<dbReference type="SMART" id="SM00729">
    <property type="entry name" value="Elp3"/>
    <property type="match status" value="1"/>
</dbReference>
<protein>
    <recommendedName>
        <fullName evidence="1">Elp3/MiaA/NifB-like radical SAM core domain-containing protein</fullName>
    </recommendedName>
</protein>
<proteinExistence type="predicted"/>
<feature type="domain" description="Elp3/MiaA/NifB-like radical SAM core" evidence="1">
    <location>
        <begin position="50"/>
        <end position="273"/>
    </location>
</feature>
<dbReference type="GO" id="GO:0003824">
    <property type="term" value="F:catalytic activity"/>
    <property type="evidence" value="ECO:0007669"/>
    <property type="project" value="InterPro"/>
</dbReference>
<dbReference type="InterPro" id="IPR006638">
    <property type="entry name" value="Elp3/MiaA/NifB-like_rSAM"/>
</dbReference>
<dbReference type="InterPro" id="IPR058240">
    <property type="entry name" value="rSAM_sf"/>
</dbReference>
<dbReference type="Pfam" id="PF04055">
    <property type="entry name" value="Radical_SAM"/>
    <property type="match status" value="1"/>
</dbReference>
<evidence type="ECO:0000313" key="2">
    <source>
        <dbReference type="EMBL" id="SNQ50080.1"/>
    </source>
</evidence>
<accession>A0A2I2KWP8</accession>
<reference evidence="2 3" key="1">
    <citation type="submission" date="2017-06" db="EMBL/GenBank/DDBJ databases">
        <authorList>
            <person name="Kim H.J."/>
            <person name="Triplett B.A."/>
        </authorList>
    </citation>
    <scope>NUCLEOTIDE SEQUENCE [LARGE SCALE GENOMIC DNA]</scope>
    <source>
        <strain evidence="2">FRACA_ARgP5</strain>
    </source>
</reference>
<evidence type="ECO:0000259" key="1">
    <source>
        <dbReference type="SMART" id="SM00729"/>
    </source>
</evidence>
<dbReference type="AlphaFoldDB" id="A0A2I2KWP8"/>
<dbReference type="GO" id="GO:0006779">
    <property type="term" value="P:porphyrin-containing compound biosynthetic process"/>
    <property type="evidence" value="ECO:0007669"/>
    <property type="project" value="TreeGrafter"/>
</dbReference>
<dbReference type="GO" id="GO:0051539">
    <property type="term" value="F:4 iron, 4 sulfur cluster binding"/>
    <property type="evidence" value="ECO:0007669"/>
    <property type="project" value="TreeGrafter"/>
</dbReference>
<dbReference type="GO" id="GO:0005737">
    <property type="term" value="C:cytoplasm"/>
    <property type="evidence" value="ECO:0007669"/>
    <property type="project" value="TreeGrafter"/>
</dbReference>
<dbReference type="PANTHER" id="PTHR13932">
    <property type="entry name" value="COPROPORPHYRINIGEN III OXIDASE"/>
    <property type="match status" value="1"/>
</dbReference>
<dbReference type="InterPro" id="IPR023393">
    <property type="entry name" value="START-like_dom_sf"/>
</dbReference>
<keyword evidence="3" id="KW-1185">Reference proteome</keyword>
<dbReference type="InterPro" id="IPR007197">
    <property type="entry name" value="rSAM"/>
</dbReference>
<dbReference type="PANTHER" id="PTHR13932:SF9">
    <property type="entry name" value="COPROPORPHYRINOGEN III OXIDASE"/>
    <property type="match status" value="1"/>
</dbReference>
<evidence type="ECO:0000313" key="3">
    <source>
        <dbReference type="Proteomes" id="UP000234331"/>
    </source>
</evidence>
<dbReference type="Proteomes" id="UP000234331">
    <property type="component" value="Unassembled WGS sequence"/>
</dbReference>
<dbReference type="SFLD" id="SFLDS00029">
    <property type="entry name" value="Radical_SAM"/>
    <property type="match status" value="1"/>
</dbReference>
<dbReference type="Gene3D" id="3.30.530.20">
    <property type="match status" value="1"/>
</dbReference>
<dbReference type="EMBL" id="FZMO01000335">
    <property type="protein sequence ID" value="SNQ50080.1"/>
    <property type="molecule type" value="Genomic_DNA"/>
</dbReference>
<organism evidence="2 3">
    <name type="scientific">Frankia canadensis</name>
    <dbReference type="NCBI Taxonomy" id="1836972"/>
    <lineage>
        <taxon>Bacteria</taxon>
        <taxon>Bacillati</taxon>
        <taxon>Actinomycetota</taxon>
        <taxon>Actinomycetes</taxon>
        <taxon>Frankiales</taxon>
        <taxon>Frankiaceae</taxon>
        <taxon>Frankia</taxon>
    </lineage>
</organism>
<gene>
    <name evidence="2" type="ORF">FRACA_400013</name>
</gene>
<dbReference type="InterPro" id="IPR034505">
    <property type="entry name" value="Coproporphyrinogen-III_oxidase"/>
</dbReference>
<dbReference type="SUPFAM" id="SSF102114">
    <property type="entry name" value="Radical SAM enzymes"/>
    <property type="match status" value="1"/>
</dbReference>